<evidence type="ECO:0000313" key="2">
    <source>
        <dbReference type="Proteomes" id="UP000504610"/>
    </source>
</evidence>
<dbReference type="InterPro" id="IPR003871">
    <property type="entry name" value="RFA1B/D_OB_1st"/>
</dbReference>
<keyword evidence="2" id="KW-1185">Reference proteome</keyword>
<dbReference type="Pfam" id="PF02721">
    <property type="entry name" value="DUF223"/>
    <property type="match status" value="1"/>
</dbReference>
<dbReference type="RefSeq" id="XP_056864301.1">
    <property type="nucleotide sequence ID" value="XM_057008321.1"/>
</dbReference>
<reference evidence="3" key="2">
    <citation type="submission" date="2025-08" db="UniProtKB">
        <authorList>
            <consortium name="RefSeq"/>
        </authorList>
    </citation>
    <scope>IDENTIFICATION</scope>
    <source>
        <tissue evidence="3">Leaf</tissue>
    </source>
</reference>
<dbReference type="SUPFAM" id="SSF50249">
    <property type="entry name" value="Nucleic acid-binding proteins"/>
    <property type="match status" value="2"/>
</dbReference>
<dbReference type="InterPro" id="IPR012340">
    <property type="entry name" value="NA-bd_OB-fold"/>
</dbReference>
<accession>A0A9W3DK93</accession>
<dbReference type="GeneID" id="130511366"/>
<dbReference type="OrthoDB" id="1025106at2759"/>
<dbReference type="KEGG" id="rsz:130511366"/>
<gene>
    <name evidence="3" type="primary">LOC130511366</name>
</gene>
<dbReference type="Proteomes" id="UP000504610">
    <property type="component" value="Chromosome 4"/>
</dbReference>
<evidence type="ECO:0000313" key="3">
    <source>
        <dbReference type="RefSeq" id="XP_056864301.1"/>
    </source>
</evidence>
<dbReference type="CDD" id="cd04481">
    <property type="entry name" value="RPA1_DBD_B_like"/>
    <property type="match status" value="1"/>
</dbReference>
<evidence type="ECO:0000259" key="1">
    <source>
        <dbReference type="Pfam" id="PF02721"/>
    </source>
</evidence>
<reference evidence="2" key="1">
    <citation type="journal article" date="2019" name="Database">
        <title>The radish genome database (RadishGD): an integrated information resource for radish genomics.</title>
        <authorList>
            <person name="Yu H.J."/>
            <person name="Baek S."/>
            <person name="Lee Y.J."/>
            <person name="Cho A."/>
            <person name="Mun J.H."/>
        </authorList>
    </citation>
    <scope>NUCLEOTIDE SEQUENCE [LARGE SCALE GENOMIC DNA]</scope>
    <source>
        <strain evidence="2">cv. WK10039</strain>
    </source>
</reference>
<dbReference type="AlphaFoldDB" id="A0A9W3DK93"/>
<dbReference type="Gene3D" id="2.40.50.140">
    <property type="entry name" value="Nucleic acid-binding proteins"/>
    <property type="match status" value="2"/>
</dbReference>
<proteinExistence type="predicted"/>
<organism evidence="2 3">
    <name type="scientific">Raphanus sativus</name>
    <name type="common">Radish</name>
    <name type="synonym">Raphanus raphanistrum var. sativus</name>
    <dbReference type="NCBI Taxonomy" id="3726"/>
    <lineage>
        <taxon>Eukaryota</taxon>
        <taxon>Viridiplantae</taxon>
        <taxon>Streptophyta</taxon>
        <taxon>Embryophyta</taxon>
        <taxon>Tracheophyta</taxon>
        <taxon>Spermatophyta</taxon>
        <taxon>Magnoliopsida</taxon>
        <taxon>eudicotyledons</taxon>
        <taxon>Gunneridae</taxon>
        <taxon>Pentapetalae</taxon>
        <taxon>rosids</taxon>
        <taxon>malvids</taxon>
        <taxon>Brassicales</taxon>
        <taxon>Brassicaceae</taxon>
        <taxon>Brassiceae</taxon>
        <taxon>Raphanus</taxon>
    </lineage>
</organism>
<protein>
    <submittedName>
        <fullName evidence="3">Uncharacterized protein LOC130511366</fullName>
    </submittedName>
</protein>
<feature type="domain" description="Replication protein A 70 kDa DNA-binding subunit B/D first OB fold" evidence="1">
    <location>
        <begin position="5"/>
        <end position="99"/>
    </location>
</feature>
<name>A0A9W3DK93_RAPSA</name>
<sequence>MASIKALAELVPFKTKHGIRVKIITKWNAATGFFSHKKSMLLGDAKGFKIEATIDDERTLPDGIILEVGAWFEIYNFKLTRSSGFIRPTKSRYQIKLCELSVFSKIEPLNESYFLCLTNFKSIIQGLSHSMFCIDLCGALVGVFDIEDIEEEPAEIVGSMTKRMKFSLINIGLTQIKCVAYGRQAQELYDLWSSTTANTVICVLRLWRIEWGQDGFQYMTNTDFSEILFDHDIPEIKDFQSRIPKNSY</sequence>